<feature type="transmembrane region" description="Helical" evidence="5">
    <location>
        <begin position="20"/>
        <end position="41"/>
    </location>
</feature>
<comment type="subcellular location">
    <subcellularLocation>
        <location evidence="1">Membrane</location>
        <topology evidence="1">Multi-pass membrane protein</topology>
    </subcellularLocation>
</comment>
<proteinExistence type="predicted"/>
<dbReference type="PANTHER" id="PTHR13531">
    <property type="entry name" value="GEO07735P1-RELATED-RELATED"/>
    <property type="match status" value="1"/>
</dbReference>
<dbReference type="InterPro" id="IPR019184">
    <property type="entry name" value="Uncharacterised_TM-17"/>
</dbReference>
<dbReference type="InParanoid" id="A0A2V0NLL2"/>
<dbReference type="OrthoDB" id="262535at2759"/>
<feature type="transmembrane region" description="Helical" evidence="5">
    <location>
        <begin position="116"/>
        <end position="140"/>
    </location>
</feature>
<reference evidence="6 7" key="1">
    <citation type="journal article" date="2018" name="Sci. Rep.">
        <title>Raphidocelis subcapitata (=Pseudokirchneriella subcapitata) provides an insight into genome evolution and environmental adaptations in the Sphaeropleales.</title>
        <authorList>
            <person name="Suzuki S."/>
            <person name="Yamaguchi H."/>
            <person name="Nakajima N."/>
            <person name="Kawachi M."/>
        </authorList>
    </citation>
    <scope>NUCLEOTIDE SEQUENCE [LARGE SCALE GENOMIC DNA]</scope>
    <source>
        <strain evidence="6 7">NIES-35</strain>
    </source>
</reference>
<name>A0A2V0NLL2_9CHLO</name>
<gene>
    <name evidence="6" type="ORF">Rsub_01030</name>
</gene>
<dbReference type="Proteomes" id="UP000247498">
    <property type="component" value="Unassembled WGS sequence"/>
</dbReference>
<keyword evidence="4 5" id="KW-0472">Membrane</keyword>
<evidence type="ECO:0000313" key="6">
    <source>
        <dbReference type="EMBL" id="GBF88318.1"/>
    </source>
</evidence>
<protein>
    <submittedName>
        <fullName evidence="6">Transmembrane protein</fullName>
    </submittedName>
</protein>
<accession>A0A2V0NLL2</accession>
<keyword evidence="3 5" id="KW-1133">Transmembrane helix</keyword>
<dbReference type="PANTHER" id="PTHR13531:SF0">
    <property type="entry name" value="GEO07735P1-RELATED"/>
    <property type="match status" value="1"/>
</dbReference>
<feature type="transmembrane region" description="Helical" evidence="5">
    <location>
        <begin position="85"/>
        <end position="104"/>
    </location>
</feature>
<dbReference type="Pfam" id="PF09799">
    <property type="entry name" value="Transmemb_17"/>
    <property type="match status" value="1"/>
</dbReference>
<evidence type="ECO:0000313" key="7">
    <source>
        <dbReference type="Proteomes" id="UP000247498"/>
    </source>
</evidence>
<feature type="transmembrane region" description="Helical" evidence="5">
    <location>
        <begin position="53"/>
        <end position="73"/>
    </location>
</feature>
<keyword evidence="7" id="KW-1185">Reference proteome</keyword>
<dbReference type="AlphaFoldDB" id="A0A2V0NLL2"/>
<dbReference type="GO" id="GO:1905515">
    <property type="term" value="P:non-motile cilium assembly"/>
    <property type="evidence" value="ECO:0007669"/>
    <property type="project" value="TreeGrafter"/>
</dbReference>
<evidence type="ECO:0000256" key="4">
    <source>
        <dbReference type="ARBA" id="ARBA00023136"/>
    </source>
</evidence>
<evidence type="ECO:0000256" key="2">
    <source>
        <dbReference type="ARBA" id="ARBA00022692"/>
    </source>
</evidence>
<comment type="caution">
    <text evidence="6">The sequence shown here is derived from an EMBL/GenBank/DDBJ whole genome shotgun (WGS) entry which is preliminary data.</text>
</comment>
<dbReference type="GO" id="GO:0016020">
    <property type="term" value="C:membrane"/>
    <property type="evidence" value="ECO:0007669"/>
    <property type="project" value="UniProtKB-SubCell"/>
</dbReference>
<evidence type="ECO:0000256" key="1">
    <source>
        <dbReference type="ARBA" id="ARBA00004141"/>
    </source>
</evidence>
<sequence length="146" mass="16209">MHPGTARARPVLTSLPLQVFIYFGGWWDALFWVLSVALFIYKGLALPYPPGRFAAEFTFVWLWLLVEPGRLFLGSKGNKTEQPGPLLFSLLLAVPIVAFLVYHVKFQTYVLKLEVLLNAISLSFLGLQVLLGCLATARFVGAARVA</sequence>
<dbReference type="GO" id="GO:0035869">
    <property type="term" value="C:ciliary transition zone"/>
    <property type="evidence" value="ECO:0007669"/>
    <property type="project" value="TreeGrafter"/>
</dbReference>
<evidence type="ECO:0000256" key="3">
    <source>
        <dbReference type="ARBA" id="ARBA00022989"/>
    </source>
</evidence>
<keyword evidence="2 5" id="KW-0812">Transmembrane</keyword>
<evidence type="ECO:0000256" key="5">
    <source>
        <dbReference type="SAM" id="Phobius"/>
    </source>
</evidence>
<dbReference type="STRING" id="307507.A0A2V0NLL2"/>
<organism evidence="6 7">
    <name type="scientific">Raphidocelis subcapitata</name>
    <dbReference type="NCBI Taxonomy" id="307507"/>
    <lineage>
        <taxon>Eukaryota</taxon>
        <taxon>Viridiplantae</taxon>
        <taxon>Chlorophyta</taxon>
        <taxon>core chlorophytes</taxon>
        <taxon>Chlorophyceae</taxon>
        <taxon>CS clade</taxon>
        <taxon>Sphaeropleales</taxon>
        <taxon>Selenastraceae</taxon>
        <taxon>Raphidocelis</taxon>
    </lineage>
</organism>
<dbReference type="EMBL" id="BDRX01000004">
    <property type="protein sequence ID" value="GBF88318.1"/>
    <property type="molecule type" value="Genomic_DNA"/>
</dbReference>